<dbReference type="InterPro" id="IPR002772">
    <property type="entry name" value="Glyco_hydro_3_C"/>
</dbReference>
<evidence type="ECO:0000256" key="12">
    <source>
        <dbReference type="ARBA" id="ARBA00067498"/>
    </source>
</evidence>
<evidence type="ECO:0000256" key="11">
    <source>
        <dbReference type="ARBA" id="ARBA00032594"/>
    </source>
</evidence>
<reference evidence="16 17" key="1">
    <citation type="submission" date="2014-07" db="EMBL/GenBank/DDBJ databases">
        <title>Draft Genome Sequences of Environmental Pseudomonas syringae strains.</title>
        <authorList>
            <person name="Baltrus D.A."/>
            <person name="Berge O."/>
            <person name="Morris C."/>
        </authorList>
    </citation>
    <scope>NUCLEOTIDE SEQUENCE [LARGE SCALE GENOMIC DNA]</scope>
    <source>
        <strain evidence="16 17">CEB003</strain>
    </source>
</reference>
<dbReference type="InterPro" id="IPR036881">
    <property type="entry name" value="Glyco_hydro_3_C_sf"/>
</dbReference>
<dbReference type="Gene3D" id="3.40.50.1700">
    <property type="entry name" value="Glycoside hydrolase family 3 C-terminal domain"/>
    <property type="match status" value="1"/>
</dbReference>
<feature type="chain" id="PRO_5001798269" description="Periplasmic beta-glucosidase" evidence="14">
    <location>
        <begin position="21"/>
        <end position="769"/>
    </location>
</feature>
<dbReference type="Gene3D" id="2.60.40.10">
    <property type="entry name" value="Immunoglobulins"/>
    <property type="match status" value="1"/>
</dbReference>
<dbReference type="EMBL" id="JPQT01000133">
    <property type="protein sequence ID" value="KFE46719.1"/>
    <property type="molecule type" value="Genomic_DNA"/>
</dbReference>
<evidence type="ECO:0000259" key="15">
    <source>
        <dbReference type="SMART" id="SM01217"/>
    </source>
</evidence>
<dbReference type="GO" id="GO:0008422">
    <property type="term" value="F:beta-glucosidase activity"/>
    <property type="evidence" value="ECO:0007669"/>
    <property type="project" value="UniProtKB-EC"/>
</dbReference>
<dbReference type="SMART" id="SM01217">
    <property type="entry name" value="Fn3_like"/>
    <property type="match status" value="1"/>
</dbReference>
<dbReference type="PROSITE" id="PS00775">
    <property type="entry name" value="GLYCOSYL_HYDROL_F3"/>
    <property type="match status" value="1"/>
</dbReference>
<dbReference type="InterPro" id="IPR017853">
    <property type="entry name" value="GH"/>
</dbReference>
<evidence type="ECO:0000313" key="17">
    <source>
        <dbReference type="Proteomes" id="UP000028643"/>
    </source>
</evidence>
<evidence type="ECO:0000256" key="9">
    <source>
        <dbReference type="ARBA" id="ARBA00031448"/>
    </source>
</evidence>
<comment type="caution">
    <text evidence="16">The sequence shown here is derived from an EMBL/GenBank/DDBJ whole genome shotgun (WGS) entry which is preliminary data.</text>
</comment>
<accession>A0A085UU56</accession>
<evidence type="ECO:0000256" key="14">
    <source>
        <dbReference type="SAM" id="SignalP"/>
    </source>
</evidence>
<gene>
    <name evidence="16" type="ORF">IV02_24635</name>
</gene>
<feature type="signal peptide" evidence="14">
    <location>
        <begin position="1"/>
        <end position="20"/>
    </location>
</feature>
<proteinExistence type="inferred from homology"/>
<evidence type="ECO:0000256" key="10">
    <source>
        <dbReference type="ARBA" id="ARBA00032194"/>
    </source>
</evidence>
<dbReference type="GO" id="GO:0042597">
    <property type="term" value="C:periplasmic space"/>
    <property type="evidence" value="ECO:0007669"/>
    <property type="project" value="UniProtKB-SubCell"/>
</dbReference>
<dbReference type="InterPro" id="IPR013783">
    <property type="entry name" value="Ig-like_fold"/>
</dbReference>
<evidence type="ECO:0000256" key="4">
    <source>
        <dbReference type="ARBA" id="ARBA00012744"/>
    </source>
</evidence>
<dbReference type="NCBIfam" id="NF011678">
    <property type="entry name" value="PRK15098.1"/>
    <property type="match status" value="1"/>
</dbReference>
<protein>
    <recommendedName>
        <fullName evidence="12">Periplasmic beta-glucosidase</fullName>
        <ecNumber evidence="4">3.2.1.21</ecNumber>
    </recommendedName>
    <alternativeName>
        <fullName evidence="11">Beta-D-glucoside glucohydrolase</fullName>
    </alternativeName>
    <alternativeName>
        <fullName evidence="9">Cellobiase</fullName>
    </alternativeName>
    <alternativeName>
        <fullName evidence="10">Gentiobiase</fullName>
    </alternativeName>
</protein>
<evidence type="ECO:0000256" key="1">
    <source>
        <dbReference type="ARBA" id="ARBA00000448"/>
    </source>
</evidence>
<dbReference type="FunFam" id="3.20.20.300:FF:000005">
    <property type="entry name" value="Periplasmic beta-glucosidase"/>
    <property type="match status" value="1"/>
</dbReference>
<evidence type="ECO:0000313" key="16">
    <source>
        <dbReference type="EMBL" id="KFE46719.1"/>
    </source>
</evidence>
<dbReference type="Gene3D" id="3.20.20.300">
    <property type="entry name" value="Glycoside hydrolase, family 3, N-terminal domain"/>
    <property type="match status" value="1"/>
</dbReference>
<dbReference type="PRINTS" id="PR00133">
    <property type="entry name" value="GLHYDRLASE3"/>
</dbReference>
<feature type="domain" description="Fibronectin type III-like" evidence="15">
    <location>
        <begin position="689"/>
        <end position="758"/>
    </location>
</feature>
<dbReference type="RefSeq" id="WP_020293074.1">
    <property type="nucleotide sequence ID" value="NZ_JPQT01000133.1"/>
</dbReference>
<dbReference type="InterPro" id="IPR036962">
    <property type="entry name" value="Glyco_hydro_3_N_sf"/>
</dbReference>
<dbReference type="Pfam" id="PF00933">
    <property type="entry name" value="Glyco_hydro_3"/>
    <property type="match status" value="1"/>
</dbReference>
<evidence type="ECO:0000256" key="6">
    <source>
        <dbReference type="ARBA" id="ARBA00022764"/>
    </source>
</evidence>
<dbReference type="AlphaFoldDB" id="A0A085UU56"/>
<dbReference type="FunFam" id="2.60.40.10:FF:000495">
    <property type="entry name" value="Periplasmic beta-glucosidase"/>
    <property type="match status" value="1"/>
</dbReference>
<evidence type="ECO:0000256" key="3">
    <source>
        <dbReference type="ARBA" id="ARBA00005336"/>
    </source>
</evidence>
<evidence type="ECO:0000256" key="7">
    <source>
        <dbReference type="ARBA" id="ARBA00022801"/>
    </source>
</evidence>
<keyword evidence="7 13" id="KW-0378">Hydrolase</keyword>
<comment type="similarity">
    <text evidence="3 13">Belongs to the glycosyl hydrolase 3 family.</text>
</comment>
<name>A0A085UU56_PSESX</name>
<dbReference type="PATRIC" id="fig|317.174.peg.5038"/>
<dbReference type="InterPro" id="IPR026891">
    <property type="entry name" value="Fn3-like"/>
</dbReference>
<dbReference type="SUPFAM" id="SSF51445">
    <property type="entry name" value="(Trans)glycosidases"/>
    <property type="match status" value="1"/>
</dbReference>
<keyword evidence="5 14" id="KW-0732">Signal</keyword>
<dbReference type="Pfam" id="PF14310">
    <property type="entry name" value="Fn3-like"/>
    <property type="match status" value="1"/>
</dbReference>
<dbReference type="GO" id="GO:0009251">
    <property type="term" value="P:glucan catabolic process"/>
    <property type="evidence" value="ECO:0007669"/>
    <property type="project" value="TreeGrafter"/>
</dbReference>
<comment type="subcellular location">
    <subcellularLocation>
        <location evidence="2">Periplasm</location>
    </subcellularLocation>
</comment>
<evidence type="ECO:0000256" key="8">
    <source>
        <dbReference type="ARBA" id="ARBA00023295"/>
    </source>
</evidence>
<keyword evidence="8 13" id="KW-0326">Glycosidase</keyword>
<dbReference type="PANTHER" id="PTHR30620">
    <property type="entry name" value="PERIPLASMIC BETA-GLUCOSIDASE-RELATED"/>
    <property type="match status" value="1"/>
</dbReference>
<dbReference type="InterPro" id="IPR051915">
    <property type="entry name" value="Cellulose_Degrad_GH3"/>
</dbReference>
<dbReference type="InterPro" id="IPR001764">
    <property type="entry name" value="Glyco_hydro_3_N"/>
</dbReference>
<evidence type="ECO:0000256" key="13">
    <source>
        <dbReference type="RuleBase" id="RU361161"/>
    </source>
</evidence>
<dbReference type="InterPro" id="IPR019800">
    <property type="entry name" value="Glyco_hydro_3_AS"/>
</dbReference>
<dbReference type="Proteomes" id="UP000028643">
    <property type="component" value="Unassembled WGS sequence"/>
</dbReference>
<organism evidence="16 17">
    <name type="scientific">Pseudomonas syringae</name>
    <dbReference type="NCBI Taxonomy" id="317"/>
    <lineage>
        <taxon>Bacteria</taxon>
        <taxon>Pseudomonadati</taxon>
        <taxon>Pseudomonadota</taxon>
        <taxon>Gammaproteobacteria</taxon>
        <taxon>Pseudomonadales</taxon>
        <taxon>Pseudomonadaceae</taxon>
        <taxon>Pseudomonas</taxon>
    </lineage>
</organism>
<dbReference type="EC" id="3.2.1.21" evidence="4"/>
<dbReference type="SUPFAM" id="SSF52279">
    <property type="entry name" value="Beta-D-glucan exohydrolase, C-terminal domain"/>
    <property type="match status" value="1"/>
</dbReference>
<evidence type="ECO:0000256" key="5">
    <source>
        <dbReference type="ARBA" id="ARBA00022729"/>
    </source>
</evidence>
<keyword evidence="6" id="KW-0574">Periplasm</keyword>
<sequence length="769" mass="83316">MNKLCLLGLLVSLASQPVLAASNVSAPVATNQATLQAKNAFISNLLKQMTLDEKIGQLRLISISSEMPQPMILKEIAAGRIGGTFNSITRSENRPLQEAAVAKSRLKIPMFFAYDVVHGHRTIFPISLGLAASWDMDAIALSGRISAIEASTDSLDMTFAPMVDISRDPRWGRSSEGFGEDTYLVSRISDVMVKAFQGKSTAASDNIMASVKHFALYGAVEGGRDYNTVDMSPTRMYQDYLPPYRAAVNAGAGGVMIALNSINGVPATSNTWLLQDLLRKDWGFKGVTISDHGAIKELIDHGVAKDFRQAAKLAIKAGVDLSMNDKAYGEELPGLVKDGEVSVKEIDNAVREVLGAKYDMGLFADPYLRIGKAAQDPADTYSDDRLHRSEARDVARKTLVLLKNQNETLPLKKQGTIAVIGSLAKSQLDMLGSWSAAGRPNQSVTVYDGLANAVGDKAKLVYARGANVSDNDHINEYLNFIEHEVDVDPRPAQEMIDEAVKAAEQADVIVAVVGESRGMSHEAASRSSLNIPGKQRDLIKALKATGKPLVLVLMNGRPLVLVDELAQADAMLETWFPGTEGGNAVADVLFGDYNPSGKLAMSFPRSIGQLPTYYAHLNTGRPYSPDKVGNYTSHYFEETNGPLFPFGYGLSYTQFDVSDIILSAKDMPRKGKLTASVTVKNTGKVAGATVVQLYLHDVAASISRPVKELKNFEKVMLQPGEEKVVSFTLSEDDLKFYDPSLKYAAEAGEFKVMIGLDSEAVKQANFNLL</sequence>
<evidence type="ECO:0000256" key="2">
    <source>
        <dbReference type="ARBA" id="ARBA00004418"/>
    </source>
</evidence>
<comment type="catalytic activity">
    <reaction evidence="1">
        <text>Hydrolysis of terminal, non-reducing beta-D-glucosyl residues with release of beta-D-glucose.</text>
        <dbReference type="EC" id="3.2.1.21"/>
    </reaction>
</comment>
<dbReference type="PANTHER" id="PTHR30620:SF16">
    <property type="entry name" value="LYSOSOMAL BETA GLUCOSIDASE"/>
    <property type="match status" value="1"/>
</dbReference>
<dbReference type="FunFam" id="3.40.50.1700:FF:000004">
    <property type="entry name" value="Periplasmic beta-glucosidase"/>
    <property type="match status" value="1"/>
</dbReference>
<dbReference type="Pfam" id="PF01915">
    <property type="entry name" value="Glyco_hydro_3_C"/>
    <property type="match status" value="1"/>
</dbReference>